<evidence type="ECO:0000256" key="1">
    <source>
        <dbReference type="SAM" id="Phobius"/>
    </source>
</evidence>
<keyword evidence="1" id="KW-0812">Transmembrane</keyword>
<reference evidence="2 3" key="1">
    <citation type="journal article" date="2019" name="Philos. Trans. R. Soc. Lond., B, Biol. Sci.">
        <title>Ant behaviour and brain gene expression of defending hosts depend on the ecological success of the intruding social parasite.</title>
        <authorList>
            <person name="Kaur R."/>
            <person name="Stoldt M."/>
            <person name="Jongepier E."/>
            <person name="Feldmeyer B."/>
            <person name="Menzel F."/>
            <person name="Bornberg-Bauer E."/>
            <person name="Foitzik S."/>
        </authorList>
    </citation>
    <scope>NUCLEOTIDE SEQUENCE [LARGE SCALE GENOMIC DNA]</scope>
    <source>
        <tissue evidence="2">Whole body</tissue>
    </source>
</reference>
<keyword evidence="3" id="KW-1185">Reference proteome</keyword>
<name>A0A4S2KYC6_9HYME</name>
<organism evidence="2 3">
    <name type="scientific">Temnothorax longispinosus</name>
    <dbReference type="NCBI Taxonomy" id="300112"/>
    <lineage>
        <taxon>Eukaryota</taxon>
        <taxon>Metazoa</taxon>
        <taxon>Ecdysozoa</taxon>
        <taxon>Arthropoda</taxon>
        <taxon>Hexapoda</taxon>
        <taxon>Insecta</taxon>
        <taxon>Pterygota</taxon>
        <taxon>Neoptera</taxon>
        <taxon>Endopterygota</taxon>
        <taxon>Hymenoptera</taxon>
        <taxon>Apocrita</taxon>
        <taxon>Aculeata</taxon>
        <taxon>Formicoidea</taxon>
        <taxon>Formicidae</taxon>
        <taxon>Myrmicinae</taxon>
        <taxon>Temnothorax</taxon>
    </lineage>
</organism>
<keyword evidence="1" id="KW-0472">Membrane</keyword>
<feature type="transmembrane region" description="Helical" evidence="1">
    <location>
        <begin position="6"/>
        <end position="28"/>
    </location>
</feature>
<proteinExistence type="predicted"/>
<comment type="caution">
    <text evidence="2">The sequence shown here is derived from an EMBL/GenBank/DDBJ whole genome shotgun (WGS) entry which is preliminary data.</text>
</comment>
<keyword evidence="1" id="KW-1133">Transmembrane helix</keyword>
<protein>
    <submittedName>
        <fullName evidence="2">Uncharacterized protein</fullName>
    </submittedName>
</protein>
<evidence type="ECO:0000313" key="3">
    <source>
        <dbReference type="Proteomes" id="UP000310200"/>
    </source>
</evidence>
<dbReference type="EMBL" id="QBLH01000508">
    <property type="protein sequence ID" value="TGZ55080.1"/>
    <property type="molecule type" value="Genomic_DNA"/>
</dbReference>
<evidence type="ECO:0000313" key="2">
    <source>
        <dbReference type="EMBL" id="TGZ55080.1"/>
    </source>
</evidence>
<gene>
    <name evidence="2" type="ORF">DBV15_12976</name>
</gene>
<sequence>MWGLCPPFIFTFITICYKMFVFFSAHVWQCGFVVKRQTRNPEEPGLSPPDHRNFYIPNCTPRHEWGSCGETGLSFGGDIKFEIGLGLKEATTPRQSGIVD</sequence>
<dbReference type="AlphaFoldDB" id="A0A4S2KYC6"/>
<accession>A0A4S2KYC6</accession>
<dbReference type="Proteomes" id="UP000310200">
    <property type="component" value="Unassembled WGS sequence"/>
</dbReference>